<dbReference type="InterPro" id="IPR058813">
    <property type="entry name" value="DNA-SBD_ScoMcrA"/>
</dbReference>
<evidence type="ECO:0000313" key="4">
    <source>
        <dbReference type="Proteomes" id="UP000249799"/>
    </source>
</evidence>
<keyword evidence="4" id="KW-1185">Reference proteome</keyword>
<organism evidence="3 4">
    <name type="scientific">Bradymonas sediminis</name>
    <dbReference type="NCBI Taxonomy" id="1548548"/>
    <lineage>
        <taxon>Bacteria</taxon>
        <taxon>Deltaproteobacteria</taxon>
        <taxon>Bradymonadales</taxon>
        <taxon>Bradymonadaceae</taxon>
        <taxon>Bradymonas</taxon>
    </lineage>
</organism>
<sequence>MKTPPRIPDFDLLWTNADAQTATEWFRLLDGFGGGFFRLPGTHDEGPAQAVLLLYIIAWSTRQKTNVLSFDLHKERITELLERWAAPLGGSATAQYPFWRLQRHRFWRVMSWGQYCEDVPAAPASPTQHSPDTTVGVLDPAAWVAITGDPHLRQNIVTFLLNQYCSHAFEEALADFGLEPQTPAFRPAPSTPNSASNPDDTPADQHLLTKFKRHESYTADALQAHLAVGIQPDAASAHILSPETSALFIADTAWHLEDARESDATQDADMRLHWSLSSRQYDGWEVLDTLMDAEQILVFTQEEEAREADALSYRYQGVYTPVSVEARRWSPVRQMHDVVLEWAGR</sequence>
<dbReference type="KEGG" id="bsed:DN745_17570"/>
<evidence type="ECO:0000259" key="2">
    <source>
        <dbReference type="Pfam" id="PF26340"/>
    </source>
</evidence>
<feature type="region of interest" description="Disordered" evidence="1">
    <location>
        <begin position="180"/>
        <end position="203"/>
    </location>
</feature>
<reference evidence="3 4" key="1">
    <citation type="submission" date="2018-06" db="EMBL/GenBank/DDBJ databases">
        <title>Lujinxingia sediminis gen. nov. sp. nov., a new facultative anaerobic member of the class Deltaproteobacteria, and proposal of Lujinxingaceae fam. nov.</title>
        <authorList>
            <person name="Guo L.-Y."/>
            <person name="Li C.-M."/>
            <person name="Wang S."/>
            <person name="Du Z.-J."/>
        </authorList>
    </citation>
    <scope>NUCLEOTIDE SEQUENCE [LARGE SCALE GENOMIC DNA]</scope>
    <source>
        <strain evidence="3 4">FA350</strain>
    </source>
</reference>
<dbReference type="Pfam" id="PF26340">
    <property type="entry name" value="DNA-SBD_ScoMcrA"/>
    <property type="match status" value="1"/>
</dbReference>
<dbReference type="RefSeq" id="WP_111336931.1">
    <property type="nucleotide sequence ID" value="NZ_CP030032.1"/>
</dbReference>
<feature type="compositionally biased region" description="Low complexity" evidence="1">
    <location>
        <begin position="187"/>
        <end position="198"/>
    </location>
</feature>
<dbReference type="OrthoDB" id="529575at2"/>
<protein>
    <recommendedName>
        <fullName evidence="2">ScoMcrA-like DNA sulfur-binding domain-containing protein</fullName>
    </recommendedName>
</protein>
<feature type="domain" description="ScoMcrA-like DNA sulfur-binding" evidence="2">
    <location>
        <begin position="46"/>
        <end position="179"/>
    </location>
</feature>
<evidence type="ECO:0000313" key="3">
    <source>
        <dbReference type="EMBL" id="AWV91040.1"/>
    </source>
</evidence>
<proteinExistence type="predicted"/>
<evidence type="ECO:0000256" key="1">
    <source>
        <dbReference type="SAM" id="MobiDB-lite"/>
    </source>
</evidence>
<name>A0A2Z4FQ43_9DELT</name>
<accession>A0A2Z4FQ43</accession>
<dbReference type="Proteomes" id="UP000249799">
    <property type="component" value="Chromosome"/>
</dbReference>
<gene>
    <name evidence="3" type="ORF">DN745_17570</name>
</gene>
<dbReference type="AlphaFoldDB" id="A0A2Z4FQ43"/>
<dbReference type="EMBL" id="CP030032">
    <property type="protein sequence ID" value="AWV91040.1"/>
    <property type="molecule type" value="Genomic_DNA"/>
</dbReference>